<dbReference type="Gene3D" id="3.20.20.220">
    <property type="match status" value="1"/>
</dbReference>
<accession>A0AAD3H2V9</accession>
<evidence type="ECO:0000313" key="3">
    <source>
        <dbReference type="Proteomes" id="UP001054902"/>
    </source>
</evidence>
<dbReference type="Proteomes" id="UP001054902">
    <property type="component" value="Unassembled WGS sequence"/>
</dbReference>
<dbReference type="GO" id="GO:0016491">
    <property type="term" value="F:oxidoreductase activity"/>
    <property type="evidence" value="ECO:0007669"/>
    <property type="project" value="UniProtKB-KW"/>
</dbReference>
<proteinExistence type="predicted"/>
<name>A0AAD3H2V9_9STRA</name>
<dbReference type="AlphaFoldDB" id="A0AAD3H2V9"/>
<protein>
    <submittedName>
        <fullName evidence="2">Uncharacterized protein</fullName>
    </submittedName>
</protein>
<keyword evidence="1" id="KW-0560">Oxidoreductase</keyword>
<sequence length="270" mass="30737">MKSTLLYRTVEWHPRLINLSKRLEISHYVLPDLPKVYSESDRKFFDLDSKGKIMTIAACHHNEKTLRKLVVEMDESVDKLLVVGGNEKEQIFNGKSRSAKLSSTDAIGVLLDQDSKLEVWATSNPNTEKSIDDVKNKVSAGASGIITQPLLSSPAFDILNAYPREKTISQSDGEYCLRTQYVAGVAMPSNNKSLQFWLTLLRQPELENDSLFKSHMAFFQSPYFSSLAWIQRELWNLEMNTSIDGFHFMPMQNICDLEALLCVNKPRENI</sequence>
<gene>
    <name evidence="2" type="ORF">CTEN210_04762</name>
</gene>
<organism evidence="2 3">
    <name type="scientific">Chaetoceros tenuissimus</name>
    <dbReference type="NCBI Taxonomy" id="426638"/>
    <lineage>
        <taxon>Eukaryota</taxon>
        <taxon>Sar</taxon>
        <taxon>Stramenopiles</taxon>
        <taxon>Ochrophyta</taxon>
        <taxon>Bacillariophyta</taxon>
        <taxon>Coscinodiscophyceae</taxon>
        <taxon>Chaetocerotophycidae</taxon>
        <taxon>Chaetocerotales</taxon>
        <taxon>Chaetocerotaceae</taxon>
        <taxon>Chaetoceros</taxon>
    </lineage>
</organism>
<evidence type="ECO:0000313" key="2">
    <source>
        <dbReference type="EMBL" id="GFH48286.1"/>
    </source>
</evidence>
<evidence type="ECO:0000256" key="1">
    <source>
        <dbReference type="ARBA" id="ARBA00023002"/>
    </source>
</evidence>
<dbReference type="InterPro" id="IPR029041">
    <property type="entry name" value="FAD-linked_oxidoreductase-like"/>
</dbReference>
<reference evidence="2 3" key="1">
    <citation type="journal article" date="2021" name="Sci. Rep.">
        <title>The genome of the diatom Chaetoceros tenuissimus carries an ancient integrated fragment of an extant virus.</title>
        <authorList>
            <person name="Hongo Y."/>
            <person name="Kimura K."/>
            <person name="Takaki Y."/>
            <person name="Yoshida Y."/>
            <person name="Baba S."/>
            <person name="Kobayashi G."/>
            <person name="Nagasaki K."/>
            <person name="Hano T."/>
            <person name="Tomaru Y."/>
        </authorList>
    </citation>
    <scope>NUCLEOTIDE SEQUENCE [LARGE SCALE GENOMIC DNA]</scope>
    <source>
        <strain evidence="2 3">NIES-3715</strain>
    </source>
</reference>
<comment type="caution">
    <text evidence="2">The sequence shown here is derived from an EMBL/GenBank/DDBJ whole genome shotgun (WGS) entry which is preliminary data.</text>
</comment>
<keyword evidence="3" id="KW-1185">Reference proteome</keyword>
<dbReference type="EMBL" id="BLLK01000027">
    <property type="protein sequence ID" value="GFH48286.1"/>
    <property type="molecule type" value="Genomic_DNA"/>
</dbReference>
<dbReference type="SUPFAM" id="SSF51730">
    <property type="entry name" value="FAD-linked oxidoreductase"/>
    <property type="match status" value="1"/>
</dbReference>